<reference evidence="1 2" key="1">
    <citation type="submission" date="2019-12" db="EMBL/GenBank/DDBJ databases">
        <authorList>
            <person name="Alioto T."/>
            <person name="Alioto T."/>
            <person name="Gomez Garrido J."/>
        </authorList>
    </citation>
    <scope>NUCLEOTIDE SEQUENCE [LARGE SCALE GENOMIC DNA]</scope>
</reference>
<proteinExistence type="predicted"/>
<keyword evidence="2" id="KW-1185">Reference proteome</keyword>
<dbReference type="AlphaFoldDB" id="A0A8S0T1X3"/>
<name>A0A8S0T1X3_OLEEU</name>
<dbReference type="Proteomes" id="UP000594638">
    <property type="component" value="Unassembled WGS sequence"/>
</dbReference>
<dbReference type="OrthoDB" id="14833at2759"/>
<feature type="non-terminal residue" evidence="1">
    <location>
        <position position="102"/>
    </location>
</feature>
<accession>A0A8S0T1X3</accession>
<gene>
    <name evidence="1" type="ORF">OLEA9_A089654</name>
</gene>
<dbReference type="EMBL" id="CACTIH010005634">
    <property type="protein sequence ID" value="CAA2999450.1"/>
    <property type="molecule type" value="Genomic_DNA"/>
</dbReference>
<protein>
    <recommendedName>
        <fullName evidence="3">PH domain-containing protein</fullName>
    </recommendedName>
</protein>
<evidence type="ECO:0000313" key="2">
    <source>
        <dbReference type="Proteomes" id="UP000594638"/>
    </source>
</evidence>
<organism evidence="1 2">
    <name type="scientific">Olea europaea subsp. europaea</name>
    <dbReference type="NCBI Taxonomy" id="158383"/>
    <lineage>
        <taxon>Eukaryota</taxon>
        <taxon>Viridiplantae</taxon>
        <taxon>Streptophyta</taxon>
        <taxon>Embryophyta</taxon>
        <taxon>Tracheophyta</taxon>
        <taxon>Spermatophyta</taxon>
        <taxon>Magnoliopsida</taxon>
        <taxon>eudicotyledons</taxon>
        <taxon>Gunneridae</taxon>
        <taxon>Pentapetalae</taxon>
        <taxon>asterids</taxon>
        <taxon>lamiids</taxon>
        <taxon>Lamiales</taxon>
        <taxon>Oleaceae</taxon>
        <taxon>Oleeae</taxon>
        <taxon>Olea</taxon>
    </lineage>
</organism>
<sequence>MGTKRSHLRAECREDRMAWIEALKAVKDKFPRISNSELMAPVDNLAVSTEKLRQRLLEEGLSEVAIQESEQIMKDEFMSMWNQLLLLKQKQCLLMDTMRQLE</sequence>
<evidence type="ECO:0008006" key="3">
    <source>
        <dbReference type="Google" id="ProtNLM"/>
    </source>
</evidence>
<comment type="caution">
    <text evidence="1">The sequence shown here is derived from an EMBL/GenBank/DDBJ whole genome shotgun (WGS) entry which is preliminary data.</text>
</comment>
<evidence type="ECO:0000313" key="1">
    <source>
        <dbReference type="EMBL" id="CAA2999450.1"/>
    </source>
</evidence>
<dbReference type="Gramene" id="OE9A089654T1">
    <property type="protein sequence ID" value="OE9A089654C1"/>
    <property type="gene ID" value="OE9A089654"/>
</dbReference>